<name>A0A067CRK4_SAPPC</name>
<dbReference type="InterPro" id="IPR013083">
    <property type="entry name" value="Znf_RING/FYVE/PHD"/>
</dbReference>
<dbReference type="GeneID" id="24124700"/>
<evidence type="ECO:0008006" key="10">
    <source>
        <dbReference type="Google" id="ProtNLM"/>
    </source>
</evidence>
<evidence type="ECO:0000259" key="7">
    <source>
        <dbReference type="PROSITE" id="PS50089"/>
    </source>
</evidence>
<dbReference type="KEGG" id="spar:SPRG_02137"/>
<gene>
    <name evidence="8" type="ORF">SPRG_02137</name>
</gene>
<feature type="compositionally biased region" description="Polar residues" evidence="5">
    <location>
        <begin position="40"/>
        <end position="52"/>
    </location>
</feature>
<dbReference type="Pfam" id="PF00628">
    <property type="entry name" value="PHD"/>
    <property type="match status" value="1"/>
</dbReference>
<dbReference type="PANTHER" id="PTHR47177:SF3">
    <property type="entry name" value="F18C1.6 PROTEIN"/>
    <property type="match status" value="1"/>
</dbReference>
<protein>
    <recommendedName>
        <fullName evidence="10">PHD-type domain-containing protein</fullName>
    </recommendedName>
</protein>
<organism evidence="8 9">
    <name type="scientific">Saprolegnia parasitica (strain CBS 223.65)</name>
    <dbReference type="NCBI Taxonomy" id="695850"/>
    <lineage>
        <taxon>Eukaryota</taxon>
        <taxon>Sar</taxon>
        <taxon>Stramenopiles</taxon>
        <taxon>Oomycota</taxon>
        <taxon>Saprolegniomycetes</taxon>
        <taxon>Saprolegniales</taxon>
        <taxon>Saprolegniaceae</taxon>
        <taxon>Saprolegnia</taxon>
    </lineage>
</organism>
<dbReference type="InterPro" id="IPR001841">
    <property type="entry name" value="Znf_RING"/>
</dbReference>
<dbReference type="InterPro" id="IPR035898">
    <property type="entry name" value="TAZ_dom_sf"/>
</dbReference>
<dbReference type="PROSITE" id="PS50089">
    <property type="entry name" value="ZF_RING_2"/>
    <property type="match status" value="1"/>
</dbReference>
<reference evidence="8 9" key="1">
    <citation type="journal article" date="2013" name="PLoS Genet.">
        <title>Distinctive expansion of potential virulence genes in the genome of the oomycete fish pathogen Saprolegnia parasitica.</title>
        <authorList>
            <person name="Jiang R.H."/>
            <person name="de Bruijn I."/>
            <person name="Haas B.J."/>
            <person name="Belmonte R."/>
            <person name="Lobach L."/>
            <person name="Christie J."/>
            <person name="van den Ackerveken G."/>
            <person name="Bottin A."/>
            <person name="Bulone V."/>
            <person name="Diaz-Moreno S.M."/>
            <person name="Dumas B."/>
            <person name="Fan L."/>
            <person name="Gaulin E."/>
            <person name="Govers F."/>
            <person name="Grenville-Briggs L.J."/>
            <person name="Horner N.R."/>
            <person name="Levin J.Z."/>
            <person name="Mammella M."/>
            <person name="Meijer H.J."/>
            <person name="Morris P."/>
            <person name="Nusbaum C."/>
            <person name="Oome S."/>
            <person name="Phillips A.J."/>
            <person name="van Rooyen D."/>
            <person name="Rzeszutek E."/>
            <person name="Saraiva M."/>
            <person name="Secombes C.J."/>
            <person name="Seidl M.F."/>
            <person name="Snel B."/>
            <person name="Stassen J.H."/>
            <person name="Sykes S."/>
            <person name="Tripathy S."/>
            <person name="van den Berg H."/>
            <person name="Vega-Arreguin J.C."/>
            <person name="Wawra S."/>
            <person name="Young S.K."/>
            <person name="Zeng Q."/>
            <person name="Dieguez-Uribeondo J."/>
            <person name="Russ C."/>
            <person name="Tyler B.M."/>
            <person name="van West P."/>
        </authorList>
    </citation>
    <scope>NUCLEOTIDE SEQUENCE [LARGE SCALE GENOMIC DNA]</scope>
    <source>
        <strain evidence="8 9">CBS 223.65</strain>
    </source>
</reference>
<dbReference type="InterPro" id="IPR019786">
    <property type="entry name" value="Zinc_finger_PHD-type_CS"/>
</dbReference>
<dbReference type="SMART" id="SM00249">
    <property type="entry name" value="PHD"/>
    <property type="match status" value="1"/>
</dbReference>
<feature type="domain" description="RING-type" evidence="7">
    <location>
        <begin position="130"/>
        <end position="172"/>
    </location>
</feature>
<dbReference type="RefSeq" id="XP_012196078.1">
    <property type="nucleotide sequence ID" value="XM_012340688.1"/>
</dbReference>
<evidence type="ECO:0000259" key="6">
    <source>
        <dbReference type="PROSITE" id="PS50016"/>
    </source>
</evidence>
<dbReference type="OrthoDB" id="432829at2759"/>
<keyword evidence="1" id="KW-0479">Metal-binding</keyword>
<dbReference type="AlphaFoldDB" id="A0A067CRK4"/>
<sequence>MSVRAFDWQAEFAKDERVTAMDQSCLTIRRWLKRAKREGNASSRDTATSATVPSAPGSNPALAEAADQSIDVKLAAAPSVEPAALAPIDSANQQIDIDMGLSDGMASTCHLRESQAGDQDVDMEEGENDCPLCKEDRDDSDSLLCDTCDQVYHTYCVGLYAVPKDNWFCPVCAPAHETPSSRCAPEQLFKELQELNGMLVHACSCDAAACTDATFSATCKPMKLALQCMSWLSFNADIRPTSFIEHLAKLLAFHAAHCAVGDTCLVPLCHTLRLQGA</sequence>
<dbReference type="Gene3D" id="3.30.40.10">
    <property type="entry name" value="Zinc/RING finger domain, C3HC4 (zinc finger)"/>
    <property type="match status" value="1"/>
</dbReference>
<evidence type="ECO:0000256" key="2">
    <source>
        <dbReference type="ARBA" id="ARBA00022771"/>
    </source>
</evidence>
<dbReference type="Gene3D" id="1.20.1020.10">
    <property type="entry name" value="TAZ domain"/>
    <property type="match status" value="1"/>
</dbReference>
<dbReference type="PROSITE" id="PS01359">
    <property type="entry name" value="ZF_PHD_1"/>
    <property type="match status" value="1"/>
</dbReference>
<evidence type="ECO:0000256" key="4">
    <source>
        <dbReference type="PROSITE-ProRule" id="PRU00175"/>
    </source>
</evidence>
<keyword evidence="3" id="KW-0862">Zinc</keyword>
<dbReference type="VEuPathDB" id="FungiDB:SPRG_02137"/>
<dbReference type="PANTHER" id="PTHR47177">
    <property type="entry name" value="F18C1.6 PROTEIN"/>
    <property type="match status" value="1"/>
</dbReference>
<evidence type="ECO:0000256" key="5">
    <source>
        <dbReference type="SAM" id="MobiDB-lite"/>
    </source>
</evidence>
<keyword evidence="9" id="KW-1185">Reference proteome</keyword>
<dbReference type="InterPro" id="IPR011011">
    <property type="entry name" value="Znf_FYVE_PHD"/>
</dbReference>
<dbReference type="InterPro" id="IPR019787">
    <property type="entry name" value="Znf_PHD-finger"/>
</dbReference>
<dbReference type="Proteomes" id="UP000030745">
    <property type="component" value="Unassembled WGS sequence"/>
</dbReference>
<feature type="domain" description="PHD-type" evidence="6">
    <location>
        <begin position="127"/>
        <end position="175"/>
    </location>
</feature>
<dbReference type="PROSITE" id="PS50016">
    <property type="entry name" value="ZF_PHD_2"/>
    <property type="match status" value="1"/>
</dbReference>
<dbReference type="InterPro" id="IPR001965">
    <property type="entry name" value="Znf_PHD"/>
</dbReference>
<keyword evidence="2 4" id="KW-0863">Zinc-finger</keyword>
<proteinExistence type="predicted"/>
<dbReference type="SUPFAM" id="SSF57903">
    <property type="entry name" value="FYVE/PHD zinc finger"/>
    <property type="match status" value="1"/>
</dbReference>
<evidence type="ECO:0000313" key="9">
    <source>
        <dbReference type="Proteomes" id="UP000030745"/>
    </source>
</evidence>
<feature type="region of interest" description="Disordered" evidence="5">
    <location>
        <begin position="37"/>
        <end position="63"/>
    </location>
</feature>
<dbReference type="GO" id="GO:0008270">
    <property type="term" value="F:zinc ion binding"/>
    <property type="evidence" value="ECO:0007669"/>
    <property type="project" value="UniProtKB-KW"/>
</dbReference>
<dbReference type="STRING" id="695850.A0A067CRK4"/>
<evidence type="ECO:0000256" key="3">
    <source>
        <dbReference type="ARBA" id="ARBA00022833"/>
    </source>
</evidence>
<accession>A0A067CRK4</accession>
<dbReference type="EMBL" id="KK583193">
    <property type="protein sequence ID" value="KDO33329.1"/>
    <property type="molecule type" value="Genomic_DNA"/>
</dbReference>
<evidence type="ECO:0000256" key="1">
    <source>
        <dbReference type="ARBA" id="ARBA00022723"/>
    </source>
</evidence>
<evidence type="ECO:0000313" key="8">
    <source>
        <dbReference type="EMBL" id="KDO33329.1"/>
    </source>
</evidence>